<keyword evidence="3" id="KW-1185">Reference proteome</keyword>
<feature type="region of interest" description="Disordered" evidence="1">
    <location>
        <begin position="205"/>
        <end position="249"/>
    </location>
</feature>
<evidence type="ECO:0000313" key="3">
    <source>
        <dbReference type="Proteomes" id="UP000694557"/>
    </source>
</evidence>
<accession>A0A8C7HFF7</accession>
<proteinExistence type="predicted"/>
<dbReference type="Gene3D" id="3.40.50.11960">
    <property type="match status" value="1"/>
</dbReference>
<dbReference type="GeneTree" id="ENSGT00390000007218"/>
<dbReference type="KEGG" id="oki:109885092"/>
<organism evidence="2 3">
    <name type="scientific">Oncorhynchus kisutch</name>
    <name type="common">Coho salmon</name>
    <name type="synonym">Salmo kisutch</name>
    <dbReference type="NCBI Taxonomy" id="8019"/>
    <lineage>
        <taxon>Eukaryota</taxon>
        <taxon>Metazoa</taxon>
        <taxon>Chordata</taxon>
        <taxon>Craniata</taxon>
        <taxon>Vertebrata</taxon>
        <taxon>Euteleostomi</taxon>
        <taxon>Actinopterygii</taxon>
        <taxon>Neopterygii</taxon>
        <taxon>Teleostei</taxon>
        <taxon>Protacanthopterygii</taxon>
        <taxon>Salmoniformes</taxon>
        <taxon>Salmonidae</taxon>
        <taxon>Salmoninae</taxon>
        <taxon>Oncorhynchus</taxon>
    </lineage>
</organism>
<dbReference type="AlphaFoldDB" id="A0A8C7HFF7"/>
<sequence length="329" mass="36633">MSASEDYEEQEDTATTVPSVLITSCDIGFNEQDLIKQILGTTSLPEPSKQEDTVVWYPWTINNKYYTADVSLCVVPSTYQMTSEIAQSMQAFIAYFDSTVKDGLERLSPWISVVEDLAPEVLILVCDRVCESGVSRHEAHQWCLAHAFELVELSPEDLPDEEDDFPESTGVKRIVQALNANVWSSVEMKDEHSGGFGLMSSLVASRHNNPRPRQDTPPPSSSLPVEGVVDSGEPRRTEPNPDNRDTQVDTIVDPMLDLDIQELANLTAGDADVENFERLFTKLKEMKDKALWLPPEQRKLHAEKVAKAFWTAIGGDQDEIEGLSSGEES</sequence>
<dbReference type="CTD" id="79719"/>
<dbReference type="PANTHER" id="PTHR14659">
    <property type="entry name" value="ALPHA- AND GAMMA-ADAPTIN-BINDING PROTEIN P34"/>
    <property type="match status" value="1"/>
</dbReference>
<dbReference type="RefSeq" id="XP_020332542.1">
    <property type="nucleotide sequence ID" value="XM_020476953.2"/>
</dbReference>
<reference evidence="2" key="2">
    <citation type="submission" date="2025-09" db="UniProtKB">
        <authorList>
            <consortium name="Ensembl"/>
        </authorList>
    </citation>
    <scope>IDENTIFICATION</scope>
</reference>
<dbReference type="Proteomes" id="UP000694557">
    <property type="component" value="Unassembled WGS sequence"/>
</dbReference>
<dbReference type="GeneID" id="109885092"/>
<evidence type="ECO:0000313" key="2">
    <source>
        <dbReference type="Ensembl" id="ENSOKIP00005057157.1"/>
    </source>
</evidence>
<dbReference type="InterPro" id="IPR019341">
    <property type="entry name" value="Alpha/Gamma-adaptin-bd_p34"/>
</dbReference>
<name>A0A8C7HFF7_ONCKI</name>
<gene>
    <name evidence="2" type="primary">AAGAB</name>
    <name evidence="2" type="synonym">aagab</name>
</gene>
<reference evidence="2" key="1">
    <citation type="submission" date="2025-08" db="UniProtKB">
        <authorList>
            <consortium name="Ensembl"/>
        </authorList>
    </citation>
    <scope>IDENTIFICATION</scope>
</reference>
<evidence type="ECO:0000256" key="1">
    <source>
        <dbReference type="SAM" id="MobiDB-lite"/>
    </source>
</evidence>
<dbReference type="PANTHER" id="PTHR14659:SF1">
    <property type="entry name" value="ALPHA- AND GAMMA-ADAPTIN-BINDING PROTEIN P34"/>
    <property type="match status" value="1"/>
</dbReference>
<dbReference type="Ensembl" id="ENSOKIT00005060760.1">
    <property type="protein sequence ID" value="ENSOKIP00005057157.1"/>
    <property type="gene ID" value="ENSOKIG00005024492.1"/>
</dbReference>
<protein>
    <submittedName>
        <fullName evidence="2">Alpha and gamma adaptin binding protein</fullName>
    </submittedName>
</protein>
<dbReference type="Pfam" id="PF10199">
    <property type="entry name" value="Adaptin_binding"/>
    <property type="match status" value="1"/>
</dbReference>
<feature type="compositionally biased region" description="Basic and acidic residues" evidence="1">
    <location>
        <begin position="232"/>
        <end position="247"/>
    </location>
</feature>